<dbReference type="Proteomes" id="UP000256321">
    <property type="component" value="Unassembled WGS sequence"/>
</dbReference>
<evidence type="ECO:0000256" key="3">
    <source>
        <dbReference type="ARBA" id="ARBA00022448"/>
    </source>
</evidence>
<keyword evidence="4" id="KW-1134">Transmembrane beta strand</keyword>
<reference evidence="19 22" key="2">
    <citation type="submission" date="2020-08" db="EMBL/GenBank/DDBJ databases">
        <title>Genome public.</title>
        <authorList>
            <person name="Liu C."/>
            <person name="Sun Q."/>
        </authorList>
    </citation>
    <scope>NUCLEOTIDE SEQUENCE [LARGE SCALE GENOMIC DNA]</scope>
    <source>
        <strain evidence="19 22">426_9</strain>
    </source>
</reference>
<dbReference type="GO" id="GO:0015159">
    <property type="term" value="F:polysaccharide transmembrane transporter activity"/>
    <property type="evidence" value="ECO:0007669"/>
    <property type="project" value="InterPro"/>
</dbReference>
<keyword evidence="7 16" id="KW-0732">Signal</keyword>
<keyword evidence="15" id="KW-1133">Transmembrane helix</keyword>
<keyword evidence="13" id="KW-0998">Cell outer membrane</keyword>
<feature type="transmembrane region" description="Helical" evidence="15">
    <location>
        <begin position="243"/>
        <end position="268"/>
    </location>
</feature>
<feature type="domain" description="Polysaccharide export protein N-terminal" evidence="17">
    <location>
        <begin position="43"/>
        <end position="143"/>
    </location>
</feature>
<dbReference type="InterPro" id="IPR054765">
    <property type="entry name" value="SLBB_dom"/>
</dbReference>
<dbReference type="EMBL" id="JACRTI010000019">
    <property type="protein sequence ID" value="MBC8601958.1"/>
    <property type="molecule type" value="Genomic_DNA"/>
</dbReference>
<organism evidence="20 21">
    <name type="scientific">Parabacteroides acidifaciens</name>
    <dbReference type="NCBI Taxonomy" id="2290935"/>
    <lineage>
        <taxon>Bacteria</taxon>
        <taxon>Pseudomonadati</taxon>
        <taxon>Bacteroidota</taxon>
        <taxon>Bacteroidia</taxon>
        <taxon>Bacteroidales</taxon>
        <taxon>Tannerellaceae</taxon>
        <taxon>Parabacteroides</taxon>
    </lineage>
</organism>
<keyword evidence="3" id="KW-0813">Transport</keyword>
<evidence type="ECO:0000256" key="4">
    <source>
        <dbReference type="ARBA" id="ARBA00022452"/>
    </source>
</evidence>
<dbReference type="RefSeq" id="WP_115499462.1">
    <property type="nucleotide sequence ID" value="NZ_JACRTI010000019.1"/>
</dbReference>
<evidence type="ECO:0000313" key="22">
    <source>
        <dbReference type="Proteomes" id="UP000629596"/>
    </source>
</evidence>
<dbReference type="GO" id="GO:0009279">
    <property type="term" value="C:cell outer membrane"/>
    <property type="evidence" value="ECO:0007669"/>
    <property type="project" value="UniProtKB-SubCell"/>
</dbReference>
<proteinExistence type="inferred from homology"/>
<dbReference type="PANTHER" id="PTHR33619:SF3">
    <property type="entry name" value="POLYSACCHARIDE EXPORT PROTEIN GFCE-RELATED"/>
    <property type="match status" value="1"/>
</dbReference>
<keyword evidence="12" id="KW-0564">Palmitate</keyword>
<evidence type="ECO:0000256" key="14">
    <source>
        <dbReference type="ARBA" id="ARBA00023288"/>
    </source>
</evidence>
<dbReference type="Pfam" id="PF02563">
    <property type="entry name" value="Poly_export"/>
    <property type="match status" value="1"/>
</dbReference>
<dbReference type="PROSITE" id="PS51257">
    <property type="entry name" value="PROKAR_LIPOPROTEIN"/>
    <property type="match status" value="1"/>
</dbReference>
<dbReference type="EMBL" id="QREV01000019">
    <property type="protein sequence ID" value="RDU49295.1"/>
    <property type="molecule type" value="Genomic_DNA"/>
</dbReference>
<dbReference type="GO" id="GO:0015288">
    <property type="term" value="F:porin activity"/>
    <property type="evidence" value="ECO:0007669"/>
    <property type="project" value="UniProtKB-KW"/>
</dbReference>
<keyword evidence="11 15" id="KW-0472">Membrane</keyword>
<comment type="caution">
    <text evidence="20">The sequence shown here is derived from an EMBL/GenBank/DDBJ whole genome shotgun (WGS) entry which is preliminary data.</text>
</comment>
<feature type="domain" description="SLBB" evidence="18">
    <location>
        <begin position="147"/>
        <end position="225"/>
    </location>
</feature>
<evidence type="ECO:0000256" key="7">
    <source>
        <dbReference type="ARBA" id="ARBA00022729"/>
    </source>
</evidence>
<keyword evidence="5" id="KW-0762">Sugar transport</keyword>
<evidence type="ECO:0000256" key="9">
    <source>
        <dbReference type="ARBA" id="ARBA00023065"/>
    </source>
</evidence>
<keyword evidence="8" id="KW-0625">Polysaccharide transport</keyword>
<evidence type="ECO:0000256" key="11">
    <source>
        <dbReference type="ARBA" id="ARBA00023136"/>
    </source>
</evidence>
<keyword evidence="14" id="KW-0449">Lipoprotein</keyword>
<evidence type="ECO:0000313" key="20">
    <source>
        <dbReference type="EMBL" id="RDU49295.1"/>
    </source>
</evidence>
<dbReference type="InterPro" id="IPR003715">
    <property type="entry name" value="Poly_export_N"/>
</dbReference>
<comment type="similarity">
    <text evidence="2">Belongs to the BexD/CtrA/VexA family.</text>
</comment>
<gene>
    <name evidence="20" type="ORF">DWU89_09775</name>
    <name evidence="19" type="ORF">H8784_09545</name>
</gene>
<evidence type="ECO:0000256" key="5">
    <source>
        <dbReference type="ARBA" id="ARBA00022597"/>
    </source>
</evidence>
<evidence type="ECO:0000256" key="15">
    <source>
        <dbReference type="SAM" id="Phobius"/>
    </source>
</evidence>
<keyword evidence="9" id="KW-0406">Ion transport</keyword>
<dbReference type="AlphaFoldDB" id="A0A3D8HEA0"/>
<feature type="chain" id="PRO_5017610945" evidence="16">
    <location>
        <begin position="23"/>
        <end position="271"/>
    </location>
</feature>
<keyword evidence="6 15" id="KW-0812">Transmembrane</keyword>
<dbReference type="InterPro" id="IPR049712">
    <property type="entry name" value="Poly_export"/>
</dbReference>
<evidence type="ECO:0000259" key="18">
    <source>
        <dbReference type="Pfam" id="PF22461"/>
    </source>
</evidence>
<evidence type="ECO:0000256" key="2">
    <source>
        <dbReference type="ARBA" id="ARBA00009450"/>
    </source>
</evidence>
<evidence type="ECO:0000256" key="6">
    <source>
        <dbReference type="ARBA" id="ARBA00022692"/>
    </source>
</evidence>
<evidence type="ECO:0000256" key="16">
    <source>
        <dbReference type="SAM" id="SignalP"/>
    </source>
</evidence>
<evidence type="ECO:0000256" key="13">
    <source>
        <dbReference type="ARBA" id="ARBA00023237"/>
    </source>
</evidence>
<evidence type="ECO:0000313" key="19">
    <source>
        <dbReference type="EMBL" id="MBC8601958.1"/>
    </source>
</evidence>
<protein>
    <submittedName>
        <fullName evidence="20">Polysaccharide export protein</fullName>
    </submittedName>
</protein>
<dbReference type="GO" id="GO:0006811">
    <property type="term" value="P:monoatomic ion transport"/>
    <property type="evidence" value="ECO:0007669"/>
    <property type="project" value="UniProtKB-KW"/>
</dbReference>
<keyword evidence="22" id="KW-1185">Reference proteome</keyword>
<evidence type="ECO:0000256" key="1">
    <source>
        <dbReference type="ARBA" id="ARBA00004571"/>
    </source>
</evidence>
<dbReference type="GO" id="GO:0046930">
    <property type="term" value="C:pore complex"/>
    <property type="evidence" value="ECO:0007669"/>
    <property type="project" value="UniProtKB-KW"/>
</dbReference>
<dbReference type="Proteomes" id="UP000629596">
    <property type="component" value="Unassembled WGS sequence"/>
</dbReference>
<comment type="subcellular location">
    <subcellularLocation>
        <location evidence="1">Cell outer membrane</location>
        <topology evidence="1">Multi-pass membrane protein</topology>
    </subcellularLocation>
</comment>
<keyword evidence="10" id="KW-0626">Porin</keyword>
<dbReference type="PANTHER" id="PTHR33619">
    <property type="entry name" value="POLYSACCHARIDE EXPORT PROTEIN GFCE-RELATED"/>
    <property type="match status" value="1"/>
</dbReference>
<dbReference type="Pfam" id="PF22461">
    <property type="entry name" value="SLBB_2"/>
    <property type="match status" value="1"/>
</dbReference>
<sequence length="271" mass="30258">MRLKYYLFALFCGLMCACSAPKDVIYFQGIDDLTPEQLAKMSQSYTTKITNDDLLSINVTAWDPAAVTPFNPPVYAYSATPQGEQPIIASQNLYTYLVDQDGNINFPVLGKIHAAGLTRQELANKMEEMISKYVENPLVNVQLLNFKITLMGDVSRPGAYTIKNDRISILEAIGLGGDLQLTANRKNILVIRDNNGIKESHRLDLTDPAIFASPYFYLQQNDIVYAEPIKNKQRSRTSADRSFTMSLLTSVISSVSIITSMVITIVNLKRK</sequence>
<accession>A0A3D8HEA0</accession>
<dbReference type="Gene3D" id="3.30.1950.10">
    <property type="entry name" value="wza like domain"/>
    <property type="match status" value="1"/>
</dbReference>
<name>A0A3D8HEA0_9BACT</name>
<evidence type="ECO:0000259" key="17">
    <source>
        <dbReference type="Pfam" id="PF02563"/>
    </source>
</evidence>
<evidence type="ECO:0000256" key="8">
    <source>
        <dbReference type="ARBA" id="ARBA00023047"/>
    </source>
</evidence>
<feature type="signal peptide" evidence="16">
    <location>
        <begin position="1"/>
        <end position="22"/>
    </location>
</feature>
<dbReference type="Gene3D" id="3.10.560.10">
    <property type="entry name" value="Outer membrane lipoprotein wza domain like"/>
    <property type="match status" value="1"/>
</dbReference>
<evidence type="ECO:0000256" key="10">
    <source>
        <dbReference type="ARBA" id="ARBA00023114"/>
    </source>
</evidence>
<evidence type="ECO:0000313" key="21">
    <source>
        <dbReference type="Proteomes" id="UP000256321"/>
    </source>
</evidence>
<evidence type="ECO:0000256" key="12">
    <source>
        <dbReference type="ARBA" id="ARBA00023139"/>
    </source>
</evidence>
<reference evidence="20 21" key="1">
    <citation type="submission" date="2018-07" db="EMBL/GenBank/DDBJ databases">
        <title>Parabacteroides acidifaciens nov. sp., isolated from human feces.</title>
        <authorList>
            <person name="Wang Y.J."/>
        </authorList>
    </citation>
    <scope>NUCLEOTIDE SEQUENCE [LARGE SCALE GENOMIC DNA]</scope>
    <source>
        <strain evidence="20 21">426-9</strain>
    </source>
</reference>